<gene>
    <name evidence="2" type="ORF">BN948_04658</name>
</gene>
<dbReference type="Proteomes" id="UP000028878">
    <property type="component" value="Unassembled WGS sequence"/>
</dbReference>
<dbReference type="AlphaFoldDB" id="A0A1L1PW32"/>
<name>A0A1L1PW32_HYDIT</name>
<keyword evidence="1" id="KW-0812">Transmembrane</keyword>
<keyword evidence="1" id="KW-0472">Membrane</keyword>
<reference evidence="3" key="2">
    <citation type="submission" date="2014-11" db="EMBL/GenBank/DDBJ databases">
        <title>Draft genome sequence of Hydrogenophaga intermedia S1.</title>
        <authorList>
            <person name="Gan H.M."/>
            <person name="Chew T.H."/>
            <person name="Stolz A."/>
        </authorList>
    </citation>
    <scope>NUCLEOTIDE SEQUENCE [LARGE SCALE GENOMIC DNA]</scope>
    <source>
        <strain evidence="3">S1</strain>
    </source>
</reference>
<protein>
    <recommendedName>
        <fullName evidence="4">Tfp pilus assembly protein PilX</fullName>
    </recommendedName>
</protein>
<proteinExistence type="predicted"/>
<reference evidence="3" key="1">
    <citation type="submission" date="2014-02" db="EMBL/GenBank/DDBJ databases">
        <authorList>
            <person name="Gan H."/>
        </authorList>
    </citation>
    <scope>NUCLEOTIDE SEQUENCE [LARGE SCALE GENOMIC DNA]</scope>
    <source>
        <strain evidence="3">S1</strain>
    </source>
</reference>
<dbReference type="EMBL" id="CCAE010000070">
    <property type="protein sequence ID" value="CDN90216.1"/>
    <property type="molecule type" value="Genomic_DNA"/>
</dbReference>
<evidence type="ECO:0008006" key="4">
    <source>
        <dbReference type="Google" id="ProtNLM"/>
    </source>
</evidence>
<evidence type="ECO:0000313" key="2">
    <source>
        <dbReference type="EMBL" id="CDN90216.1"/>
    </source>
</evidence>
<keyword evidence="3" id="KW-1185">Reference proteome</keyword>
<keyword evidence="1" id="KW-1133">Transmembrane helix</keyword>
<evidence type="ECO:0000313" key="3">
    <source>
        <dbReference type="Proteomes" id="UP000028878"/>
    </source>
</evidence>
<dbReference type="RefSeq" id="WP_009520094.1">
    <property type="nucleotide sequence ID" value="NZ_CCAE010000070.1"/>
</dbReference>
<evidence type="ECO:0000256" key="1">
    <source>
        <dbReference type="SAM" id="Phobius"/>
    </source>
</evidence>
<sequence precursor="true">MKHGLGLRRHHGVALPIVLIMLVVLAFAGLLAARRSAGLQEISTNARIRQAAEFSAQSALRECEAIVIDVVDNDGAVHGELQKHFGTAALTRPDDPTALWSDRNNWTDKSSFRIQLTPSNKEVSNDTTRLPHAHCLIEPMQDERYLITAQGMSAGARFDANGQLEGGSEVWLQSVISPKVPVQSSEGGMQ</sequence>
<feature type="transmembrane region" description="Helical" evidence="1">
    <location>
        <begin position="12"/>
        <end position="33"/>
    </location>
</feature>
<organism evidence="2 3">
    <name type="scientific">Hydrogenophaga intermedia</name>
    <dbReference type="NCBI Taxonomy" id="65786"/>
    <lineage>
        <taxon>Bacteria</taxon>
        <taxon>Pseudomonadati</taxon>
        <taxon>Pseudomonadota</taxon>
        <taxon>Betaproteobacteria</taxon>
        <taxon>Burkholderiales</taxon>
        <taxon>Comamonadaceae</taxon>
        <taxon>Hydrogenophaga</taxon>
    </lineage>
</organism>
<accession>A0A1L1PW32</accession>